<dbReference type="Proteomes" id="UP000178532">
    <property type="component" value="Unassembled WGS sequence"/>
</dbReference>
<sequence length="693" mass="76944">MTKRVITIEETEHIVDDHFFDVVGNEFKDHVKGLAEWLKNSVDAYNRKGTPSNEQYIQLKFIDEEMQEPVIECVDFIGITEHNIEDALKRWGDPMAAKHGKKIKTYGGHGNGGKFYMRQAFDTARFITYKNGLLNVFGFSEGGRYGYAKGLKNVKMDPAVALKFANVDPSAIPQSVKNEIISGQTGFTVVLGEAPFGVGKKFKRLTKDLERLKNHPQSRRILERANVAVYYNGNILDARLKPEALPPLERFEEPRVIIVPETLTLPGAEKVTVEMGNAKYPQGKLTLRTSAEPLAQGVKPGELNRVDILGEIGAIGSYQLFEMNVTGFPHAAFIYGEFGPAHDGEATILENPENDCVSNDRAKLVVNDTTRALIAWIALEVDKLATDIAALEKEKQKLQQKDITLKFNDVLNEWKNKHMRKIMSDLFGGGTGGGSGGDDGSSGTEVTEPVNGFDFKYPKEEIEPNTPGKLTLKINVPQALPLGAIINFSSSSDKISIEDKKIAIKSDFLKATPNGQQVGFINLIIVGLEAGTKAIITASAGKLSATTEVTVVAEKDKKSGSAFPKVLLSGQNTDPLGLAAGGILYLSERDPVVYQRPQDFGANIFWINTTSPMASKIYERFTPESVQWRNFLFERYVDIFVKEAIYELERKDFENFNAGTVDQKIAEVVRRTHQSAKDDLEQFLFDESYEIKR</sequence>
<evidence type="ECO:0000313" key="2">
    <source>
        <dbReference type="Proteomes" id="UP000178532"/>
    </source>
</evidence>
<dbReference type="EMBL" id="MFLI01000006">
    <property type="protein sequence ID" value="OGG62556.1"/>
    <property type="molecule type" value="Genomic_DNA"/>
</dbReference>
<evidence type="ECO:0000313" key="1">
    <source>
        <dbReference type="EMBL" id="OGG62556.1"/>
    </source>
</evidence>
<reference evidence="1 2" key="1">
    <citation type="journal article" date="2016" name="Nat. Commun.">
        <title>Thousands of microbial genomes shed light on interconnected biogeochemical processes in an aquifer system.</title>
        <authorList>
            <person name="Anantharaman K."/>
            <person name="Brown C.T."/>
            <person name="Hug L.A."/>
            <person name="Sharon I."/>
            <person name="Castelle C.J."/>
            <person name="Probst A.J."/>
            <person name="Thomas B.C."/>
            <person name="Singh A."/>
            <person name="Wilkins M.J."/>
            <person name="Karaoz U."/>
            <person name="Brodie E.L."/>
            <person name="Williams K.H."/>
            <person name="Hubbard S.S."/>
            <person name="Banfield J.F."/>
        </authorList>
    </citation>
    <scope>NUCLEOTIDE SEQUENCE [LARGE SCALE GENOMIC DNA]</scope>
</reference>
<proteinExistence type="predicted"/>
<dbReference type="STRING" id="1798495.A3C19_01060"/>
<accession>A0A1F6DMD8</accession>
<dbReference type="AlphaFoldDB" id="A0A1F6DMD8"/>
<name>A0A1F6DMD8_9BACT</name>
<gene>
    <name evidence="1" type="ORF">A3C19_01060</name>
</gene>
<comment type="caution">
    <text evidence="1">The sequence shown here is derived from an EMBL/GenBank/DDBJ whole genome shotgun (WGS) entry which is preliminary data.</text>
</comment>
<organism evidence="1 2">
    <name type="scientific">Candidatus Kaiserbacteria bacterium RIFCSPHIGHO2_02_FULL_54_22</name>
    <dbReference type="NCBI Taxonomy" id="1798495"/>
    <lineage>
        <taxon>Bacteria</taxon>
        <taxon>Candidatus Kaiseribacteriota</taxon>
    </lineage>
</organism>
<protein>
    <submittedName>
        <fullName evidence="1">Uncharacterized protein</fullName>
    </submittedName>
</protein>